<name>A0A059BL66_EUCGR</name>
<dbReference type="EMBL" id="KK198758">
    <property type="protein sequence ID" value="KCW66848.1"/>
    <property type="molecule type" value="Genomic_DNA"/>
</dbReference>
<protein>
    <submittedName>
        <fullName evidence="2">Uncharacterized protein</fullName>
    </submittedName>
</protein>
<evidence type="ECO:0000256" key="1">
    <source>
        <dbReference type="SAM" id="Phobius"/>
    </source>
</evidence>
<reference evidence="2" key="1">
    <citation type="submission" date="2013-07" db="EMBL/GenBank/DDBJ databases">
        <title>The genome of Eucalyptus grandis.</title>
        <authorList>
            <person name="Schmutz J."/>
            <person name="Hayes R."/>
            <person name="Myburg A."/>
            <person name="Tuskan G."/>
            <person name="Grattapaglia D."/>
            <person name="Rokhsar D.S."/>
        </authorList>
    </citation>
    <scope>NUCLEOTIDE SEQUENCE</scope>
    <source>
        <tissue evidence="2">Leaf extractions</tissue>
    </source>
</reference>
<keyword evidence="1" id="KW-0812">Transmembrane</keyword>
<dbReference type="AlphaFoldDB" id="A0A059BL66"/>
<feature type="transmembrane region" description="Helical" evidence="1">
    <location>
        <begin position="16"/>
        <end position="34"/>
    </location>
</feature>
<accession>A0A059BL66</accession>
<gene>
    <name evidence="2" type="ORF">EUGRSUZ_F00614</name>
</gene>
<dbReference type="Gramene" id="KCW66848">
    <property type="protein sequence ID" value="KCW66848"/>
    <property type="gene ID" value="EUGRSUZ_F00614"/>
</dbReference>
<keyword evidence="1" id="KW-0472">Membrane</keyword>
<dbReference type="InParanoid" id="A0A059BL66"/>
<organism evidence="2">
    <name type="scientific">Eucalyptus grandis</name>
    <name type="common">Flooded gum</name>
    <dbReference type="NCBI Taxonomy" id="71139"/>
    <lineage>
        <taxon>Eukaryota</taxon>
        <taxon>Viridiplantae</taxon>
        <taxon>Streptophyta</taxon>
        <taxon>Embryophyta</taxon>
        <taxon>Tracheophyta</taxon>
        <taxon>Spermatophyta</taxon>
        <taxon>Magnoliopsida</taxon>
        <taxon>eudicotyledons</taxon>
        <taxon>Gunneridae</taxon>
        <taxon>Pentapetalae</taxon>
        <taxon>rosids</taxon>
        <taxon>malvids</taxon>
        <taxon>Myrtales</taxon>
        <taxon>Myrtaceae</taxon>
        <taxon>Myrtoideae</taxon>
        <taxon>Eucalypteae</taxon>
        <taxon>Eucalyptus</taxon>
    </lineage>
</organism>
<proteinExistence type="predicted"/>
<keyword evidence="1" id="KW-1133">Transmembrane helix</keyword>
<sequence length="66" mass="7798">MQYQEQDIKHLKYVAIVYYKIIQILILGIIRTVLSPSKFDPRNQDSGDNKKDRWNEFLLHGQPPLA</sequence>
<evidence type="ECO:0000313" key="2">
    <source>
        <dbReference type="EMBL" id="KCW66848.1"/>
    </source>
</evidence>